<dbReference type="RefSeq" id="WP_126671887.1">
    <property type="nucleotide sequence ID" value="NZ_RYZR01000001.1"/>
</dbReference>
<dbReference type="EMBL" id="RYZR01000001">
    <property type="protein sequence ID" value="RUL67176.1"/>
    <property type="molecule type" value="Genomic_DNA"/>
</dbReference>
<dbReference type="AlphaFoldDB" id="A0A432LZ36"/>
<sequence length="67" mass="7389">MHMLLARSALVRGMQLVAGMLSVVALQDAKTTTKESAPEFNLVSWTSQARSRREDELARSRLSQIGS</sequence>
<gene>
    <name evidence="1" type="ORF">EKH79_00815</name>
</gene>
<dbReference type="Proteomes" id="UP000267077">
    <property type="component" value="Unassembled WGS sequence"/>
</dbReference>
<accession>A0A432LZ36</accession>
<proteinExistence type="predicted"/>
<organism evidence="1 2">
    <name type="scientific">Dyella dinghuensis</name>
    <dbReference type="NCBI Taxonomy" id="1920169"/>
    <lineage>
        <taxon>Bacteria</taxon>
        <taxon>Pseudomonadati</taxon>
        <taxon>Pseudomonadota</taxon>
        <taxon>Gammaproteobacteria</taxon>
        <taxon>Lysobacterales</taxon>
        <taxon>Rhodanobacteraceae</taxon>
        <taxon>Dyella</taxon>
    </lineage>
</organism>
<evidence type="ECO:0000313" key="2">
    <source>
        <dbReference type="Proteomes" id="UP000267077"/>
    </source>
</evidence>
<dbReference type="OrthoDB" id="5959467at2"/>
<protein>
    <submittedName>
        <fullName evidence="1">Uncharacterized protein</fullName>
    </submittedName>
</protein>
<comment type="caution">
    <text evidence="1">The sequence shown here is derived from an EMBL/GenBank/DDBJ whole genome shotgun (WGS) entry which is preliminary data.</text>
</comment>
<evidence type="ECO:0000313" key="1">
    <source>
        <dbReference type="EMBL" id="RUL67176.1"/>
    </source>
</evidence>
<reference evidence="1 2" key="1">
    <citation type="submission" date="2018-12" db="EMBL/GenBank/DDBJ databases">
        <title>Dyella dinghuensis sp. nov. DHOA06 and Dyella choica sp. nov. 4M-K27, isolated from forest soil.</title>
        <authorList>
            <person name="Qiu L.-H."/>
            <person name="Gao Z.-H."/>
        </authorList>
    </citation>
    <scope>NUCLEOTIDE SEQUENCE [LARGE SCALE GENOMIC DNA]</scope>
    <source>
        <strain evidence="1 2">DHOA06</strain>
    </source>
</reference>
<keyword evidence="2" id="KW-1185">Reference proteome</keyword>
<name>A0A432LZ36_9GAMM</name>